<organism evidence="7 8">
    <name type="scientific">Paenibacillus gyeongsangnamensis</name>
    <dbReference type="NCBI Taxonomy" id="3388067"/>
    <lineage>
        <taxon>Bacteria</taxon>
        <taxon>Bacillati</taxon>
        <taxon>Bacillota</taxon>
        <taxon>Bacilli</taxon>
        <taxon>Bacillales</taxon>
        <taxon>Paenibacillaceae</taxon>
        <taxon>Paenibacillus</taxon>
    </lineage>
</organism>
<comment type="PTM">
    <text evidence="5">4'-phosphopantetheine is transferred from CoA to a specific serine of apo-DCP.</text>
</comment>
<feature type="modified residue" description="O-(pantetheine 4'-phosphoryl)serine" evidence="5">
    <location>
        <position position="37"/>
    </location>
</feature>
<evidence type="ECO:0000256" key="1">
    <source>
        <dbReference type="ARBA" id="ARBA00022450"/>
    </source>
</evidence>
<comment type="similarity">
    <text evidence="5">Belongs to the DltC family.</text>
</comment>
<dbReference type="InterPro" id="IPR003230">
    <property type="entry name" value="DltC"/>
</dbReference>
<comment type="function">
    <text evidence="5">Carrier protein involved in the D-alanylation of lipoteichoic acid (LTA). The loading of thioester-linked D-alanine onto DltC is catalyzed by D-alanine--D-alanyl carrier protein ligase DltA. The DltC-carried D-alanyl group is further transferred to cell membrane phosphatidylglycerol (PG) by forming an ester bond, probably catalyzed by DltD. D-alanylation of LTA plays an important role in modulating the properties of the cell wall in Gram-positive bacteria, influencing the net charge of the cell wall.</text>
</comment>
<keyword evidence="8" id="KW-1185">Reference proteome</keyword>
<name>A0ABT4Q8D4_9BACL</name>
<dbReference type="RefSeq" id="WP_269881508.1">
    <property type="nucleotide sequence ID" value="NZ_JAQAGZ010000006.1"/>
</dbReference>
<evidence type="ECO:0000256" key="3">
    <source>
        <dbReference type="ARBA" id="ARBA00022553"/>
    </source>
</evidence>
<sequence length="79" mass="8969">MDKLQEQLCGLLADICHSEEVRRNSDIHLFDTGLLDSFGVVELLLALEDKLGLQVPISEFDREEWATPRQIAAKLEAFQ</sequence>
<gene>
    <name evidence="5 7" type="primary">dltC</name>
    <name evidence="7" type="ORF">O9H85_11580</name>
</gene>
<proteinExistence type="inferred from homology"/>
<dbReference type="Gene3D" id="1.10.1200.10">
    <property type="entry name" value="ACP-like"/>
    <property type="match status" value="1"/>
</dbReference>
<dbReference type="EMBL" id="JAQAGZ010000006">
    <property type="protein sequence ID" value="MCZ8513052.1"/>
    <property type="molecule type" value="Genomic_DNA"/>
</dbReference>
<evidence type="ECO:0000313" key="7">
    <source>
        <dbReference type="EMBL" id="MCZ8513052.1"/>
    </source>
</evidence>
<comment type="subcellular location">
    <subcellularLocation>
        <location evidence="5">Cytoplasm</location>
    </subcellularLocation>
</comment>
<comment type="pathway">
    <text evidence="5">Cell wall biogenesis; lipoteichoic acid biosynthesis.</text>
</comment>
<keyword evidence="2 5" id="KW-0963">Cytoplasm</keyword>
<evidence type="ECO:0000313" key="8">
    <source>
        <dbReference type="Proteomes" id="UP001527882"/>
    </source>
</evidence>
<dbReference type="NCBIfam" id="TIGR01688">
    <property type="entry name" value="dltC"/>
    <property type="match status" value="1"/>
</dbReference>
<keyword evidence="4 5" id="KW-0961">Cell wall biogenesis/degradation</keyword>
<keyword evidence="1 5" id="KW-0596">Phosphopantetheine</keyword>
<keyword evidence="7" id="KW-0436">Ligase</keyword>
<accession>A0ABT4Q8D4</accession>
<evidence type="ECO:0000256" key="4">
    <source>
        <dbReference type="ARBA" id="ARBA00023316"/>
    </source>
</evidence>
<evidence type="ECO:0000256" key="5">
    <source>
        <dbReference type="HAMAP-Rule" id="MF_00565"/>
    </source>
</evidence>
<dbReference type="InterPro" id="IPR036736">
    <property type="entry name" value="ACP-like_sf"/>
</dbReference>
<feature type="domain" description="Carrier" evidence="6">
    <location>
        <begin position="2"/>
        <end position="79"/>
    </location>
</feature>
<evidence type="ECO:0000256" key="2">
    <source>
        <dbReference type="ARBA" id="ARBA00022490"/>
    </source>
</evidence>
<protein>
    <recommendedName>
        <fullName evidence="5">D-alanyl carrier protein</fullName>
        <shortName evidence="5">DCP</shortName>
    </recommendedName>
    <alternativeName>
        <fullName evidence="5">D-alanine--poly(phosphoribitol) ligase subunit 2</fullName>
    </alternativeName>
</protein>
<evidence type="ECO:0000259" key="6">
    <source>
        <dbReference type="PROSITE" id="PS50075"/>
    </source>
</evidence>
<dbReference type="GO" id="GO:0016874">
    <property type="term" value="F:ligase activity"/>
    <property type="evidence" value="ECO:0007669"/>
    <property type="project" value="UniProtKB-KW"/>
</dbReference>
<keyword evidence="3 5" id="KW-0597">Phosphoprotein</keyword>
<dbReference type="NCBIfam" id="NF003464">
    <property type="entry name" value="PRK05087.1"/>
    <property type="match status" value="1"/>
</dbReference>
<dbReference type="Proteomes" id="UP001527882">
    <property type="component" value="Unassembled WGS sequence"/>
</dbReference>
<dbReference type="SUPFAM" id="SSF47336">
    <property type="entry name" value="ACP-like"/>
    <property type="match status" value="1"/>
</dbReference>
<reference evidence="7 8" key="1">
    <citation type="submission" date="2022-12" db="EMBL/GenBank/DDBJ databases">
        <title>Draft genome sequence of Paenibacillus sp. dW9.</title>
        <authorList>
            <person name="Choi E.-W."/>
            <person name="Kim D.-U."/>
        </authorList>
    </citation>
    <scope>NUCLEOTIDE SEQUENCE [LARGE SCALE GENOMIC DNA]</scope>
    <source>
        <strain evidence="8">dW9</strain>
    </source>
</reference>
<dbReference type="InterPro" id="IPR009081">
    <property type="entry name" value="PP-bd_ACP"/>
</dbReference>
<comment type="caution">
    <text evidence="7">The sequence shown here is derived from an EMBL/GenBank/DDBJ whole genome shotgun (WGS) entry which is preliminary data.</text>
</comment>
<dbReference type="Pfam" id="PF00550">
    <property type="entry name" value="PP-binding"/>
    <property type="match status" value="1"/>
</dbReference>
<dbReference type="PROSITE" id="PS50075">
    <property type="entry name" value="CARRIER"/>
    <property type="match status" value="1"/>
</dbReference>
<dbReference type="HAMAP" id="MF_00565">
    <property type="entry name" value="DltC"/>
    <property type="match status" value="1"/>
</dbReference>